<dbReference type="PANTHER" id="PTHR30544:SF5">
    <property type="entry name" value="RADICAL SAM CORE DOMAIN-CONTAINING PROTEIN"/>
    <property type="match status" value="1"/>
</dbReference>
<keyword evidence="2" id="KW-0408">Iron</keyword>
<gene>
    <name evidence="3" type="ORF">S01H4_66674</name>
</gene>
<feature type="non-terminal residue" evidence="3">
    <location>
        <position position="65"/>
    </location>
</feature>
<evidence type="ECO:0008006" key="4">
    <source>
        <dbReference type="Google" id="ProtNLM"/>
    </source>
</evidence>
<keyword evidence="2" id="KW-0411">Iron-sulfur</keyword>
<reference evidence="3" key="1">
    <citation type="journal article" date="2014" name="Front. Microbiol.">
        <title>High frequency of phylogenetically diverse reductive dehalogenase-homologous genes in deep subseafloor sedimentary metagenomes.</title>
        <authorList>
            <person name="Kawai M."/>
            <person name="Futagami T."/>
            <person name="Toyoda A."/>
            <person name="Takaki Y."/>
            <person name="Nishi S."/>
            <person name="Hori S."/>
            <person name="Arai W."/>
            <person name="Tsubouchi T."/>
            <person name="Morono Y."/>
            <person name="Uchiyama I."/>
            <person name="Ito T."/>
            <person name="Fujiyama A."/>
            <person name="Inagaki F."/>
            <person name="Takami H."/>
        </authorList>
    </citation>
    <scope>NUCLEOTIDE SEQUENCE</scope>
    <source>
        <strain evidence="3">Expedition CK06-06</strain>
    </source>
</reference>
<dbReference type="Gene3D" id="3.20.20.70">
    <property type="entry name" value="Aldolase class I"/>
    <property type="match status" value="1"/>
</dbReference>
<comment type="cofactor">
    <cofactor evidence="1">
        <name>[4Fe-4S] cluster</name>
        <dbReference type="ChEBI" id="CHEBI:49883"/>
    </cofactor>
</comment>
<accession>X1DZT6</accession>
<protein>
    <recommendedName>
        <fullName evidence="4">Radical SAM core domain-containing protein</fullName>
    </recommendedName>
</protein>
<keyword evidence="2" id="KW-0004">4Fe-4S</keyword>
<dbReference type="GO" id="GO:0051539">
    <property type="term" value="F:4 iron, 4 sulfur cluster binding"/>
    <property type="evidence" value="ECO:0007669"/>
    <property type="project" value="UniProtKB-KW"/>
</dbReference>
<dbReference type="InterPro" id="IPR040072">
    <property type="entry name" value="Methyltransferase_A"/>
</dbReference>
<dbReference type="InterPro" id="IPR013785">
    <property type="entry name" value="Aldolase_TIM"/>
</dbReference>
<dbReference type="EMBL" id="BART01041427">
    <property type="protein sequence ID" value="GAH25792.1"/>
    <property type="molecule type" value="Genomic_DNA"/>
</dbReference>
<dbReference type="GO" id="GO:0070475">
    <property type="term" value="P:rRNA base methylation"/>
    <property type="evidence" value="ECO:0007669"/>
    <property type="project" value="TreeGrafter"/>
</dbReference>
<feature type="non-terminal residue" evidence="3">
    <location>
        <position position="1"/>
    </location>
</feature>
<evidence type="ECO:0000256" key="2">
    <source>
        <dbReference type="ARBA" id="ARBA00022485"/>
    </source>
</evidence>
<organism evidence="3">
    <name type="scientific">marine sediment metagenome</name>
    <dbReference type="NCBI Taxonomy" id="412755"/>
    <lineage>
        <taxon>unclassified sequences</taxon>
        <taxon>metagenomes</taxon>
        <taxon>ecological metagenomes</taxon>
    </lineage>
</organism>
<comment type="caution">
    <text evidence="3">The sequence shown here is derived from an EMBL/GenBank/DDBJ whole genome shotgun (WGS) entry which is preliminary data.</text>
</comment>
<dbReference type="AlphaFoldDB" id="X1DZT6"/>
<sequence>DACREYVKMTHRRITFEWALIHNINDTIEQASTLANLLRGLICHVNIIPLNPTDGYSGKATTMER</sequence>
<name>X1DZT6_9ZZZZ</name>
<evidence type="ECO:0000313" key="3">
    <source>
        <dbReference type="EMBL" id="GAH25792.1"/>
    </source>
</evidence>
<dbReference type="GO" id="GO:0030488">
    <property type="term" value="P:tRNA methylation"/>
    <property type="evidence" value="ECO:0007669"/>
    <property type="project" value="TreeGrafter"/>
</dbReference>
<proteinExistence type="predicted"/>
<evidence type="ECO:0000256" key="1">
    <source>
        <dbReference type="ARBA" id="ARBA00001966"/>
    </source>
</evidence>
<dbReference type="PANTHER" id="PTHR30544">
    <property type="entry name" value="23S RRNA METHYLTRANSFERASE"/>
    <property type="match status" value="1"/>
</dbReference>
<keyword evidence="2" id="KW-0479">Metal-binding</keyword>